<sequence>MVGEQTDGWLAQLLGIF</sequence>
<evidence type="ECO:0000313" key="1">
    <source>
        <dbReference type="EMBL" id="KAK9777113.1"/>
    </source>
</evidence>
<name>A0ABR2XTH8_9PEZI</name>
<accession>A0ABR2XTH8</accession>
<protein>
    <submittedName>
        <fullName evidence="1">Uncharacterized protein</fullName>
    </submittedName>
</protein>
<dbReference type="Proteomes" id="UP001465668">
    <property type="component" value="Unassembled WGS sequence"/>
</dbReference>
<reference evidence="1 2" key="1">
    <citation type="submission" date="2024-02" db="EMBL/GenBank/DDBJ databases">
        <title>First draft genome assembly of two strains of Seiridium cardinale.</title>
        <authorList>
            <person name="Emiliani G."/>
            <person name="Scali E."/>
        </authorList>
    </citation>
    <scope>NUCLEOTIDE SEQUENCE [LARGE SCALE GENOMIC DNA]</scope>
    <source>
        <strain evidence="1 2">BM-138-000479</strain>
    </source>
</reference>
<gene>
    <name evidence="1" type="ORF">SCAR479_06181</name>
</gene>
<dbReference type="EMBL" id="JARVKM010000023">
    <property type="protein sequence ID" value="KAK9777113.1"/>
    <property type="molecule type" value="Genomic_DNA"/>
</dbReference>
<comment type="caution">
    <text evidence="1">The sequence shown here is derived from an EMBL/GenBank/DDBJ whole genome shotgun (WGS) entry which is preliminary data.</text>
</comment>
<proteinExistence type="predicted"/>
<organism evidence="1 2">
    <name type="scientific">Seiridium cardinale</name>
    <dbReference type="NCBI Taxonomy" id="138064"/>
    <lineage>
        <taxon>Eukaryota</taxon>
        <taxon>Fungi</taxon>
        <taxon>Dikarya</taxon>
        <taxon>Ascomycota</taxon>
        <taxon>Pezizomycotina</taxon>
        <taxon>Sordariomycetes</taxon>
        <taxon>Xylariomycetidae</taxon>
        <taxon>Amphisphaeriales</taxon>
        <taxon>Sporocadaceae</taxon>
        <taxon>Seiridium</taxon>
    </lineage>
</organism>
<evidence type="ECO:0000313" key="2">
    <source>
        <dbReference type="Proteomes" id="UP001465668"/>
    </source>
</evidence>
<keyword evidence="2" id="KW-1185">Reference proteome</keyword>